<dbReference type="PANTHER" id="PTHR30097:SF4">
    <property type="entry name" value="SLR6042 PROTEIN"/>
    <property type="match status" value="1"/>
</dbReference>
<dbReference type="eggNOG" id="COG0845">
    <property type="taxonomic scope" value="Bacteria"/>
</dbReference>
<dbReference type="InterPro" id="IPR006143">
    <property type="entry name" value="RND_pump_MFP"/>
</dbReference>
<evidence type="ECO:0000313" key="7">
    <source>
        <dbReference type="EMBL" id="EDM81015.1"/>
    </source>
</evidence>
<evidence type="ECO:0000313" key="8">
    <source>
        <dbReference type="Proteomes" id="UP000005801"/>
    </source>
</evidence>
<evidence type="ECO:0000259" key="6">
    <source>
        <dbReference type="Pfam" id="PF25973"/>
    </source>
</evidence>
<reference evidence="7 8" key="1">
    <citation type="submission" date="2007-06" db="EMBL/GenBank/DDBJ databases">
        <authorList>
            <person name="Shimkets L."/>
            <person name="Ferriera S."/>
            <person name="Johnson J."/>
            <person name="Kravitz S."/>
            <person name="Beeson K."/>
            <person name="Sutton G."/>
            <person name="Rogers Y.-H."/>
            <person name="Friedman R."/>
            <person name="Frazier M."/>
            <person name="Venter J.C."/>
        </authorList>
    </citation>
    <scope>NUCLEOTIDE SEQUENCE [LARGE SCALE GENOMIC DNA]</scope>
    <source>
        <strain evidence="7 8">SIR-1</strain>
    </source>
</reference>
<dbReference type="Gene3D" id="2.40.420.20">
    <property type="match status" value="1"/>
</dbReference>
<dbReference type="SUPFAM" id="SSF111369">
    <property type="entry name" value="HlyD-like secretion proteins"/>
    <property type="match status" value="1"/>
</dbReference>
<comment type="caution">
    <text evidence="7">The sequence shown here is derived from an EMBL/GenBank/DDBJ whole genome shotgun (WGS) entry which is preliminary data.</text>
</comment>
<dbReference type="GO" id="GO:0046914">
    <property type="term" value="F:transition metal ion binding"/>
    <property type="evidence" value="ECO:0007669"/>
    <property type="project" value="TreeGrafter"/>
</dbReference>
<proteinExistence type="inferred from homology"/>
<keyword evidence="2" id="KW-0813">Transport</keyword>
<dbReference type="AlphaFoldDB" id="A6FZD1"/>
<comment type="similarity">
    <text evidence="1">Belongs to the membrane fusion protein (MFP) (TC 8.A.1) family.</text>
</comment>
<dbReference type="NCBIfam" id="TIGR01730">
    <property type="entry name" value="RND_mfp"/>
    <property type="match status" value="1"/>
</dbReference>
<feature type="domain" description="CzcB-like barrel-sandwich hybrid" evidence="6">
    <location>
        <begin position="133"/>
        <end position="264"/>
    </location>
</feature>
<dbReference type="Pfam" id="PF19335">
    <property type="entry name" value="HMBD"/>
    <property type="match status" value="1"/>
</dbReference>
<dbReference type="InterPro" id="IPR058647">
    <property type="entry name" value="BSH_CzcB-like"/>
</dbReference>
<dbReference type="InterPro" id="IPR058792">
    <property type="entry name" value="Beta-barrel_RND_2"/>
</dbReference>
<dbReference type="Pfam" id="PF25973">
    <property type="entry name" value="BSH_CzcB"/>
    <property type="match status" value="1"/>
</dbReference>
<dbReference type="Pfam" id="PF11827">
    <property type="entry name" value="DUF3347"/>
    <property type="match status" value="1"/>
</dbReference>
<dbReference type="Proteomes" id="UP000005801">
    <property type="component" value="Unassembled WGS sequence"/>
</dbReference>
<protein>
    <submittedName>
        <fullName evidence="7">Putative metal transport-related, exported protein</fullName>
    </submittedName>
</protein>
<dbReference type="GO" id="GO:0022857">
    <property type="term" value="F:transmembrane transporter activity"/>
    <property type="evidence" value="ECO:0007669"/>
    <property type="project" value="InterPro"/>
</dbReference>
<gene>
    <name evidence="7" type="ORF">PPSIR1_25586</name>
</gene>
<accession>A6FZD1</accession>
<dbReference type="GO" id="GO:0060003">
    <property type="term" value="P:copper ion export"/>
    <property type="evidence" value="ECO:0007669"/>
    <property type="project" value="TreeGrafter"/>
</dbReference>
<dbReference type="Pfam" id="PF25954">
    <property type="entry name" value="Beta-barrel_RND_2"/>
    <property type="match status" value="1"/>
</dbReference>
<feature type="domain" description="Heavy metal binding" evidence="4">
    <location>
        <begin position="55"/>
        <end position="80"/>
    </location>
</feature>
<dbReference type="OrthoDB" id="9806939at2"/>
<dbReference type="STRING" id="391625.PPSIR1_25586"/>
<dbReference type="GO" id="GO:0030288">
    <property type="term" value="C:outer membrane-bounded periplasmic space"/>
    <property type="evidence" value="ECO:0007669"/>
    <property type="project" value="TreeGrafter"/>
</dbReference>
<name>A6FZD1_9BACT</name>
<feature type="domain" description="CusB-like beta-barrel" evidence="5">
    <location>
        <begin position="267"/>
        <end position="342"/>
    </location>
</feature>
<dbReference type="FunFam" id="2.40.30.170:FF:000010">
    <property type="entry name" value="Efflux RND transporter periplasmic adaptor subunit"/>
    <property type="match status" value="1"/>
</dbReference>
<evidence type="ECO:0000259" key="3">
    <source>
        <dbReference type="Pfam" id="PF11827"/>
    </source>
</evidence>
<dbReference type="GO" id="GO:0015679">
    <property type="term" value="P:plasma membrane copper ion transport"/>
    <property type="evidence" value="ECO:0007669"/>
    <property type="project" value="TreeGrafter"/>
</dbReference>
<feature type="domain" description="DUF3347" evidence="3">
    <location>
        <begin position="466"/>
        <end position="562"/>
    </location>
</feature>
<dbReference type="GO" id="GO:0016020">
    <property type="term" value="C:membrane"/>
    <property type="evidence" value="ECO:0007669"/>
    <property type="project" value="InterPro"/>
</dbReference>
<evidence type="ECO:0000256" key="2">
    <source>
        <dbReference type="ARBA" id="ARBA00022448"/>
    </source>
</evidence>
<evidence type="ECO:0000259" key="5">
    <source>
        <dbReference type="Pfam" id="PF25954"/>
    </source>
</evidence>
<dbReference type="InterPro" id="IPR021782">
    <property type="entry name" value="DUF3347"/>
</dbReference>
<dbReference type="RefSeq" id="WP_006969830.1">
    <property type="nucleotide sequence ID" value="NZ_ABCS01000006.1"/>
</dbReference>
<evidence type="ECO:0000259" key="4">
    <source>
        <dbReference type="Pfam" id="PF19335"/>
    </source>
</evidence>
<keyword evidence="8" id="KW-1185">Reference proteome</keyword>
<sequence>MTEPEASTKLAPWLLIPVVAAVAFGLGRCVAGDGGGEVAQTADLSEGAEAAAEAWTCSMHPQIRQPEFGPCPICAMDLIPLSAMDSNTSPTQVELSPRAAMLARIETVEVERLSSPELDLRLLGRVEVDEGRVRNVSAWIGGRVDGLKVRETGTVVRRGQSIATLYSPEVYAAHQDLLTAQRQLDRLSGASELAQSSAKSALESARERLRLLGVPDAELDAMAEAEKPRKSVAIRAQEGGTVMERLVTQGQYVETGAILYRVADLSKLWVQLDAYEADLPMLLEGQSVELEVEALPGRSFQGEIAFIDPLVDPRRRVAKVRVEVDNASGELRPGMFVEALVRGELGREGEGGAPSTIQRPLVVPASAPLFTGRRSLVYVEVESVSGAPTYEARVVELGPRMGDGYPVVAGLSAGERVVTHGAFVLDADLQIRGGDSMMVQPDAREQAALDRRVVLDAALRPALGEVLRAYLELQVTLADDDWKAAQAAGARLAKASEAMTAKAGAEGSAEGTDEGVREAWSALGPSLGRRATEAAESAAIESARGAFLQLSGDVKVLLAVFGNPLDEPVRLAYCPMANANEGAEWVQAGEVVDNSYFGASMLSCGEIRSVVEPGQYLLSADGPSQG</sequence>
<dbReference type="Gene3D" id="2.40.30.170">
    <property type="match status" value="1"/>
</dbReference>
<organism evidence="7 8">
    <name type="scientific">Plesiocystis pacifica SIR-1</name>
    <dbReference type="NCBI Taxonomy" id="391625"/>
    <lineage>
        <taxon>Bacteria</taxon>
        <taxon>Pseudomonadati</taxon>
        <taxon>Myxococcota</taxon>
        <taxon>Polyangia</taxon>
        <taxon>Nannocystales</taxon>
        <taxon>Nannocystaceae</taxon>
        <taxon>Plesiocystis</taxon>
    </lineage>
</organism>
<evidence type="ECO:0000256" key="1">
    <source>
        <dbReference type="ARBA" id="ARBA00009477"/>
    </source>
</evidence>
<dbReference type="PANTHER" id="PTHR30097">
    <property type="entry name" value="CATION EFFLUX SYSTEM PROTEIN CUSB"/>
    <property type="match status" value="1"/>
</dbReference>
<dbReference type="InterPro" id="IPR051909">
    <property type="entry name" value="MFP_Cation_Efflux"/>
</dbReference>
<dbReference type="InterPro" id="IPR045800">
    <property type="entry name" value="HMBD"/>
</dbReference>
<dbReference type="EMBL" id="ABCS01000006">
    <property type="protein sequence ID" value="EDM81015.1"/>
    <property type="molecule type" value="Genomic_DNA"/>
</dbReference>